<name>A0ABR2DYF1_9ROSI</name>
<evidence type="ECO:0000313" key="2">
    <source>
        <dbReference type="Proteomes" id="UP001472677"/>
    </source>
</evidence>
<comment type="caution">
    <text evidence="1">The sequence shown here is derived from an EMBL/GenBank/DDBJ whole genome shotgun (WGS) entry which is preliminary data.</text>
</comment>
<gene>
    <name evidence="1" type="ORF">V6N12_061321</name>
</gene>
<dbReference type="Proteomes" id="UP001472677">
    <property type="component" value="Unassembled WGS sequence"/>
</dbReference>
<protein>
    <submittedName>
        <fullName evidence="1">Uncharacterized protein</fullName>
    </submittedName>
</protein>
<accession>A0ABR2DYF1</accession>
<proteinExistence type="predicted"/>
<sequence>MKNNPKERSNPILEKIRGSTKEGYEAIDSMKERIVVLKPLSTITELSLQWLPMYWYPLGVFLNRSHVKTNFGEVMSEGMPVLNIDDCLVIIKAARVWEMVGCSRPCALYVMLQGTHLGSESDDMRQLVDGK</sequence>
<organism evidence="1 2">
    <name type="scientific">Hibiscus sabdariffa</name>
    <name type="common">roselle</name>
    <dbReference type="NCBI Taxonomy" id="183260"/>
    <lineage>
        <taxon>Eukaryota</taxon>
        <taxon>Viridiplantae</taxon>
        <taxon>Streptophyta</taxon>
        <taxon>Embryophyta</taxon>
        <taxon>Tracheophyta</taxon>
        <taxon>Spermatophyta</taxon>
        <taxon>Magnoliopsida</taxon>
        <taxon>eudicotyledons</taxon>
        <taxon>Gunneridae</taxon>
        <taxon>Pentapetalae</taxon>
        <taxon>rosids</taxon>
        <taxon>malvids</taxon>
        <taxon>Malvales</taxon>
        <taxon>Malvaceae</taxon>
        <taxon>Malvoideae</taxon>
        <taxon>Hibiscus</taxon>
    </lineage>
</organism>
<evidence type="ECO:0000313" key="1">
    <source>
        <dbReference type="EMBL" id="KAK8548407.1"/>
    </source>
</evidence>
<keyword evidence="2" id="KW-1185">Reference proteome</keyword>
<reference evidence="1 2" key="1">
    <citation type="journal article" date="2024" name="G3 (Bethesda)">
        <title>Genome assembly of Hibiscus sabdariffa L. provides insights into metabolisms of medicinal natural products.</title>
        <authorList>
            <person name="Kim T."/>
        </authorList>
    </citation>
    <scope>NUCLEOTIDE SEQUENCE [LARGE SCALE GENOMIC DNA]</scope>
    <source>
        <strain evidence="1">TK-2024</strain>
        <tissue evidence="1">Old leaves</tissue>
    </source>
</reference>
<dbReference type="EMBL" id="JBBPBM010000021">
    <property type="protein sequence ID" value="KAK8548407.1"/>
    <property type="molecule type" value="Genomic_DNA"/>
</dbReference>